<dbReference type="Pfam" id="PF08616">
    <property type="entry name" value="SPA"/>
    <property type="match status" value="1"/>
</dbReference>
<protein>
    <recommendedName>
        <fullName evidence="2">UDENN domain-containing protein</fullName>
    </recommendedName>
</protein>
<dbReference type="GeneID" id="27308698"/>
<dbReference type="GO" id="GO:0051666">
    <property type="term" value="P:actin cortical patch localization"/>
    <property type="evidence" value="ECO:0007669"/>
    <property type="project" value="TreeGrafter"/>
</dbReference>
<dbReference type="PROSITE" id="PS50211">
    <property type="entry name" value="DENN"/>
    <property type="match status" value="1"/>
</dbReference>
<evidence type="ECO:0000259" key="2">
    <source>
        <dbReference type="PROSITE" id="PS50211"/>
    </source>
</evidence>
<feature type="compositionally biased region" description="Basic residues" evidence="1">
    <location>
        <begin position="175"/>
        <end position="187"/>
    </location>
</feature>
<dbReference type="EMBL" id="KN847530">
    <property type="protein sequence ID" value="KIW08791.1"/>
    <property type="molecule type" value="Genomic_DNA"/>
</dbReference>
<feature type="domain" description="UDENN" evidence="2">
    <location>
        <begin position="111"/>
        <end position="659"/>
    </location>
</feature>
<accession>A0A0D1Y139</accession>
<dbReference type="GO" id="GO:0005886">
    <property type="term" value="C:plasma membrane"/>
    <property type="evidence" value="ECO:0007669"/>
    <property type="project" value="TreeGrafter"/>
</dbReference>
<dbReference type="OrthoDB" id="66409at2759"/>
<feature type="compositionally biased region" description="Polar residues" evidence="1">
    <location>
        <begin position="60"/>
        <end position="71"/>
    </location>
</feature>
<name>A0A0D1Y139_9PEZI</name>
<dbReference type="InterPro" id="IPR012860">
    <property type="entry name" value="Afi1_N"/>
</dbReference>
<dbReference type="AlphaFoldDB" id="A0A0D1Y139"/>
<dbReference type="PANTHER" id="PTHR28245:SF1">
    <property type="entry name" value="ARF3-INTERACTING PROTEIN 1"/>
    <property type="match status" value="1"/>
</dbReference>
<evidence type="ECO:0000313" key="4">
    <source>
        <dbReference type="Proteomes" id="UP000053259"/>
    </source>
</evidence>
<keyword evidence="4" id="KW-1185">Reference proteome</keyword>
<dbReference type="RefSeq" id="XP_016218660.1">
    <property type="nucleotide sequence ID" value="XM_016353507.1"/>
</dbReference>
<proteinExistence type="predicted"/>
<feature type="region of interest" description="Disordered" evidence="1">
    <location>
        <begin position="19"/>
        <end position="99"/>
    </location>
</feature>
<gene>
    <name evidence="3" type="ORF">PV09_00725</name>
</gene>
<dbReference type="HOGENOM" id="CLU_009044_0_0_1"/>
<dbReference type="InParanoid" id="A0A0D1Y139"/>
<dbReference type="VEuPathDB" id="FungiDB:PV09_00725"/>
<evidence type="ECO:0000256" key="1">
    <source>
        <dbReference type="SAM" id="MobiDB-lite"/>
    </source>
</evidence>
<organism evidence="3 4">
    <name type="scientific">Verruconis gallopava</name>
    <dbReference type="NCBI Taxonomy" id="253628"/>
    <lineage>
        <taxon>Eukaryota</taxon>
        <taxon>Fungi</taxon>
        <taxon>Dikarya</taxon>
        <taxon>Ascomycota</taxon>
        <taxon>Pezizomycotina</taxon>
        <taxon>Dothideomycetes</taxon>
        <taxon>Pleosporomycetidae</taxon>
        <taxon>Venturiales</taxon>
        <taxon>Sympoventuriaceae</taxon>
        <taxon>Verruconis</taxon>
    </lineage>
</organism>
<sequence length="849" mass="94048">MLASTIAWSMASTAHTVAYRPAQPPPAPTSHTPAPHRRSGSTSSARSKPGAHPLDAENGVASTPLQGQQQSPERDGSPAGSIKQKPLPQPRLYAPPLRSQYPLENSENHVEYILVASFDIDRGSVMEHQYPGPISGDEHMLAELMLPDQTHMRSQDWTIFFLHKDTSAEDEAREKRKARRRRRRRRREAAERGLDVSQLPQSDGSDLDDIEDELNNDDLESTDDEEIDDGPPLIYVLNLVNTKQDATAKRGAVVKAMAICTRHSFLHIYKPLLLLALEEYFRNPVLDTLASLYNAVNSMDLSLMPRLTPLERNLLQASDAKDMFAEKFTLMIQQRQAEDAQRLSSSSKDSATSLPRYQLPRDTHEFESRVFYNNIPVPIKVPVAITPETVGDFSLIKLITTFSEPHRSNPQPFPLHSHLTTSGPYTHPIIVLINALLTQKRVIFLGHNQPSGSVAEAVLAACSLASGGILKGFTRHAFPYTDLTKIDDLLKVPGFIAGVTNPAFGLRTEWWDLLCDLPTGRMKISPKIEPPPLTEGTIFFQQGGHGNTALANGKGTSNLTLTNGLSSGSKDTGDDPTGDKEFMEGIMQSVANRHGEAVVRSKFRNWVHRFTLLAATFEEIVYGASALHIGASETDADAYGYGVQGHGLVWSDDGSRMREINAQVGRIEGWRQSRSYFSLIRDLARQWERGDGVRGIDLEYQLERLRVQKPGNEAAGDIFKAISRAVERVGLDPEDPDPATPGAYPDSISQAPTPAAHMKKMMKIEKARYDIILQLLSSLPESGGGLFYLSLGLFHKDATVRQATVVLLERIMVHDAGRHYWASLGRFAKLAFFRVKREAEMGVEQPGIQ</sequence>
<dbReference type="InterPro" id="IPR037516">
    <property type="entry name" value="Tripartite_DENN"/>
</dbReference>
<reference evidence="3 4" key="1">
    <citation type="submission" date="2015-01" db="EMBL/GenBank/DDBJ databases">
        <title>The Genome Sequence of Ochroconis gallopava CBS43764.</title>
        <authorList>
            <consortium name="The Broad Institute Genomics Platform"/>
            <person name="Cuomo C."/>
            <person name="de Hoog S."/>
            <person name="Gorbushina A."/>
            <person name="Stielow B."/>
            <person name="Teixiera M."/>
            <person name="Abouelleil A."/>
            <person name="Chapman S.B."/>
            <person name="Priest M."/>
            <person name="Young S.K."/>
            <person name="Wortman J."/>
            <person name="Nusbaum C."/>
            <person name="Birren B."/>
        </authorList>
    </citation>
    <scope>NUCLEOTIDE SEQUENCE [LARGE SCALE GENOMIC DNA]</scope>
    <source>
        <strain evidence="3 4">CBS 43764</strain>
    </source>
</reference>
<dbReference type="Proteomes" id="UP000053259">
    <property type="component" value="Unassembled WGS sequence"/>
</dbReference>
<evidence type="ECO:0000313" key="3">
    <source>
        <dbReference type="EMBL" id="KIW08791.1"/>
    </source>
</evidence>
<dbReference type="InterPro" id="IPR052809">
    <property type="entry name" value="Actin_polarity_regulatory"/>
</dbReference>
<feature type="region of interest" description="Disordered" evidence="1">
    <location>
        <begin position="168"/>
        <end position="227"/>
    </location>
</feature>
<dbReference type="PANTHER" id="PTHR28245">
    <property type="entry name" value="ARF3-INTERACTING PROTEIN 1"/>
    <property type="match status" value="1"/>
</dbReference>
<dbReference type="Pfam" id="PF07792">
    <property type="entry name" value="Afi1"/>
    <property type="match status" value="1"/>
</dbReference>
<feature type="compositionally biased region" description="Acidic residues" evidence="1">
    <location>
        <begin position="205"/>
        <end position="227"/>
    </location>
</feature>
<dbReference type="STRING" id="253628.A0A0D1Y139"/>